<dbReference type="RefSeq" id="WP_343804981.1">
    <property type="nucleotide sequence ID" value="NZ_BAAAET010000002.1"/>
</dbReference>
<dbReference type="Gene3D" id="3.30.450.20">
    <property type="entry name" value="PAS domain"/>
    <property type="match status" value="1"/>
</dbReference>
<dbReference type="InterPro" id="IPR043128">
    <property type="entry name" value="Rev_trsase/Diguanyl_cyclase"/>
</dbReference>
<protein>
    <submittedName>
        <fullName evidence="4">EAL domain-containing protein</fullName>
    </submittedName>
</protein>
<dbReference type="PANTHER" id="PTHR44757">
    <property type="entry name" value="DIGUANYLATE CYCLASE DGCP"/>
    <property type="match status" value="1"/>
</dbReference>
<evidence type="ECO:0000259" key="2">
    <source>
        <dbReference type="PROSITE" id="PS50883"/>
    </source>
</evidence>
<sequence length="768" mass="86587">MAALKRNLWTLFWLILLGGIALLAVILHARWQSIYDHSETYHRNRAVLVSQAVDNILRTQELVLDVVGRELIHNEQMFDSSLQLPLLDHVLSVDKSAVGFGLARPDGTLVRVSSNLDLAKLPNLSTHPSTAAAFAQALESKAMVLGRTYFMPALDSWVIPIRKALRNEAGEAIAVMTAGLRMDSSDTVFAQALHDGPDDSVVLYREVDGYLQFISSDHAVPEAYNDAQNSLEQREVNRGTLEAELGISIEELKATGKVFSFSREYDGIPHLTATVFNDRYQLWVISDTHLAPMQKAFWHAVLPYLLTFVVVTGVLFACFRIIDRAERARRAELLYHSTHDSLTGFFNRAGLLDCLSNAIEQQKKFSLVIINIDHFRGVNDRFGQEVGDQTLVEFSRRLKALLDSEHCLARLGGDEFVVSSPNTDLTTLKQACHTLVEQLSQSIQVGRHELQLTASIGMATYPAHGDSASKLLRSAHLALYKAKHNRNAVSLYKTEMEMDYLRQLVVEQRLRQALSENGLHMMYQPQMDENGHIVGLEALVRWEDEELGFVSPAEFVQVAEQSGLMLPLGHFVMDTSLREYSKLREQLGHGLDLAINISVIQFEHPSFVEDVLCLLRNYHIPPQELVLEITESLVMTNFDQVLLTIKRLQRQGIRLSMDDFGTGYSSLSLLRDLPIDELKIDKSFVDNMLDDPRAANMIQSILYIARGHNMDVVVEGVELEAQASELALMGCRRFQGYYFSRPERLERIQEMCLVHSKHSRTAEPLPII</sequence>
<evidence type="ECO:0000259" key="3">
    <source>
        <dbReference type="PROSITE" id="PS50887"/>
    </source>
</evidence>
<dbReference type="InterPro" id="IPR001633">
    <property type="entry name" value="EAL_dom"/>
</dbReference>
<comment type="caution">
    <text evidence="4">The sequence shown here is derived from an EMBL/GenBank/DDBJ whole genome shotgun (WGS) entry which is preliminary data.</text>
</comment>
<dbReference type="InterPro" id="IPR029787">
    <property type="entry name" value="Nucleotide_cyclase"/>
</dbReference>
<evidence type="ECO:0000313" key="4">
    <source>
        <dbReference type="EMBL" id="GAA0691250.1"/>
    </source>
</evidence>
<keyword evidence="1" id="KW-0812">Transmembrane</keyword>
<name>A0ABP3TDQ7_9GAMM</name>
<proteinExistence type="predicted"/>
<accession>A0ABP3TDQ7</accession>
<dbReference type="Proteomes" id="UP001499915">
    <property type="component" value="Unassembled WGS sequence"/>
</dbReference>
<evidence type="ECO:0000313" key="5">
    <source>
        <dbReference type="Proteomes" id="UP001499915"/>
    </source>
</evidence>
<feature type="transmembrane region" description="Helical" evidence="1">
    <location>
        <begin position="296"/>
        <end position="322"/>
    </location>
</feature>
<dbReference type="NCBIfam" id="TIGR00254">
    <property type="entry name" value="GGDEF"/>
    <property type="match status" value="1"/>
</dbReference>
<dbReference type="InterPro" id="IPR035919">
    <property type="entry name" value="EAL_sf"/>
</dbReference>
<keyword evidence="1" id="KW-1133">Transmembrane helix</keyword>
<dbReference type="Gene3D" id="3.20.20.450">
    <property type="entry name" value="EAL domain"/>
    <property type="match status" value="1"/>
</dbReference>
<dbReference type="CDD" id="cd01949">
    <property type="entry name" value="GGDEF"/>
    <property type="match status" value="1"/>
</dbReference>
<dbReference type="Gene3D" id="3.30.70.270">
    <property type="match status" value="1"/>
</dbReference>
<dbReference type="SUPFAM" id="SSF55073">
    <property type="entry name" value="Nucleotide cyclase"/>
    <property type="match status" value="1"/>
</dbReference>
<dbReference type="CDD" id="cd01948">
    <property type="entry name" value="EAL"/>
    <property type="match status" value="1"/>
</dbReference>
<dbReference type="InterPro" id="IPR000160">
    <property type="entry name" value="GGDEF_dom"/>
</dbReference>
<reference evidence="5" key="1">
    <citation type="journal article" date="2019" name="Int. J. Syst. Evol. Microbiol.">
        <title>The Global Catalogue of Microorganisms (GCM) 10K type strain sequencing project: providing services to taxonomists for standard genome sequencing and annotation.</title>
        <authorList>
            <consortium name="The Broad Institute Genomics Platform"/>
            <consortium name="The Broad Institute Genome Sequencing Center for Infectious Disease"/>
            <person name="Wu L."/>
            <person name="Ma J."/>
        </authorList>
    </citation>
    <scope>NUCLEOTIDE SEQUENCE [LARGE SCALE GENOMIC DNA]</scope>
    <source>
        <strain evidence="5">JCM 15134</strain>
    </source>
</reference>
<dbReference type="SMART" id="SM00052">
    <property type="entry name" value="EAL"/>
    <property type="match status" value="1"/>
</dbReference>
<dbReference type="EMBL" id="BAAAET010000002">
    <property type="protein sequence ID" value="GAA0691250.1"/>
    <property type="molecule type" value="Genomic_DNA"/>
</dbReference>
<dbReference type="SUPFAM" id="SSF141868">
    <property type="entry name" value="EAL domain-like"/>
    <property type="match status" value="1"/>
</dbReference>
<gene>
    <name evidence="4" type="ORF">GCM10009104_17630</name>
</gene>
<dbReference type="PROSITE" id="PS50887">
    <property type="entry name" value="GGDEF"/>
    <property type="match status" value="1"/>
</dbReference>
<dbReference type="SMART" id="SM00267">
    <property type="entry name" value="GGDEF"/>
    <property type="match status" value="1"/>
</dbReference>
<dbReference type="Pfam" id="PF00563">
    <property type="entry name" value="EAL"/>
    <property type="match status" value="1"/>
</dbReference>
<dbReference type="InterPro" id="IPR052155">
    <property type="entry name" value="Biofilm_reg_signaling"/>
</dbReference>
<feature type="domain" description="EAL" evidence="2">
    <location>
        <begin position="503"/>
        <end position="756"/>
    </location>
</feature>
<dbReference type="Pfam" id="PF00990">
    <property type="entry name" value="GGDEF"/>
    <property type="match status" value="1"/>
</dbReference>
<keyword evidence="1" id="KW-0472">Membrane</keyword>
<keyword evidence="5" id="KW-1185">Reference proteome</keyword>
<dbReference type="PROSITE" id="PS50883">
    <property type="entry name" value="EAL"/>
    <property type="match status" value="1"/>
</dbReference>
<organism evidence="4 5">
    <name type="scientific">Marinobacterium maritimum</name>
    <dbReference type="NCBI Taxonomy" id="500162"/>
    <lineage>
        <taxon>Bacteria</taxon>
        <taxon>Pseudomonadati</taxon>
        <taxon>Pseudomonadota</taxon>
        <taxon>Gammaproteobacteria</taxon>
        <taxon>Oceanospirillales</taxon>
        <taxon>Oceanospirillaceae</taxon>
        <taxon>Marinobacterium</taxon>
    </lineage>
</organism>
<dbReference type="PANTHER" id="PTHR44757:SF2">
    <property type="entry name" value="BIOFILM ARCHITECTURE MAINTENANCE PROTEIN MBAA"/>
    <property type="match status" value="1"/>
</dbReference>
<evidence type="ECO:0000256" key="1">
    <source>
        <dbReference type="SAM" id="Phobius"/>
    </source>
</evidence>
<feature type="domain" description="GGDEF" evidence="3">
    <location>
        <begin position="363"/>
        <end position="494"/>
    </location>
</feature>